<dbReference type="InterPro" id="IPR026202">
    <property type="entry name" value="GOLGB1"/>
</dbReference>
<keyword evidence="3" id="KW-1133">Transmembrane helix</keyword>
<evidence type="ECO:0000313" key="4">
    <source>
        <dbReference type="EMBL" id="NMM93864.1"/>
    </source>
</evidence>
<dbReference type="PANTHER" id="PTHR18887">
    <property type="entry name" value="GOLGI-ASSOCIATED PROTEIN GCP360-RELATED"/>
    <property type="match status" value="1"/>
</dbReference>
<dbReference type="EMBL" id="JAAIII010000003">
    <property type="protein sequence ID" value="NMM93864.1"/>
    <property type="molecule type" value="Genomic_DNA"/>
</dbReference>
<feature type="coiled-coil region" evidence="1">
    <location>
        <begin position="465"/>
        <end position="492"/>
    </location>
</feature>
<dbReference type="PANTHER" id="PTHR18887:SF5">
    <property type="entry name" value="GOLGIN SUBFAMILY B MEMBER 1-LIKE"/>
    <property type="match status" value="1"/>
</dbReference>
<reference evidence="4 5" key="1">
    <citation type="submission" date="2020-02" db="EMBL/GenBank/DDBJ databases">
        <title>Characterization of phylogenetic diversity of novel bifidobacterial species isolated in Czech ZOOs.</title>
        <authorList>
            <person name="Lugli G.A."/>
            <person name="Vera N.B."/>
            <person name="Ventura M."/>
        </authorList>
    </citation>
    <scope>NUCLEOTIDE SEQUENCE [LARGE SCALE GENOMIC DNA]</scope>
    <source>
        <strain evidence="4 5">DSM 109957</strain>
    </source>
</reference>
<feature type="coiled-coil region" evidence="1">
    <location>
        <begin position="310"/>
        <end position="367"/>
    </location>
</feature>
<accession>A0A7Y0EP76</accession>
<name>A0A7Y0EP76_9BIFI</name>
<feature type="transmembrane region" description="Helical" evidence="3">
    <location>
        <begin position="564"/>
        <end position="586"/>
    </location>
</feature>
<feature type="transmembrane region" description="Helical" evidence="3">
    <location>
        <begin position="598"/>
        <end position="618"/>
    </location>
</feature>
<proteinExistence type="predicted"/>
<protein>
    <submittedName>
        <fullName evidence="4">Uncharacterized protein</fullName>
    </submittedName>
</protein>
<evidence type="ECO:0000256" key="1">
    <source>
        <dbReference type="SAM" id="Coils"/>
    </source>
</evidence>
<sequence>MVEQYSAGEVGVDVKPVPKGWEEFEARLRKLASDGINVEARIDADLGRYRAATSGLDGKSYKQTVKLDAELTNVDKARDSWRKLSKDFTADAKVKADDAGMAKAVSKMATRYVRGFNDIFNKAKVIEPPALKLDQWQQQLDEQRKSLTSLNKQFKPYGDELKNLGERMDELNSKSNELHDGLEKAIGDGDRAKVSALRRELRSLNSEIDSVSKQISKTQDASSKIRESIKSTRREIDSLHKRMDRHTTTVNEVSAAYGSLSKNLARMATAKLADFDRMGVDMSQAAVRTRAFNEAQKDTTNSIPKARAVVAEYSRQAKEFSEDIGDQEQQLYKLQKALASLRPSDAGDRLNDDLTRLNSRVRGLRAELERNPLRIHTLLDEQGFEDGLRRELENLRERAEVEVRVTGWRDSATELEERLNRLKRERIDVPADISFDHEDLSKRMRDLADAIESDPSNVRHVADLKANLDIDMQRAERRLDEWKRSNEEFKMDLDLQTALASAHLAYFTRPRTVDIYAQFHGSDLGRVIDGLTVGATGIRGVRNEFEKFVNLMDNLDTIVPKAGMIGSVLASLGAGAVNVAGTIGGIGSSILSMSKAAFAAPAAITGMASALYVLYQAWGDKGATFKENVDLTNTALGGLSDKVVQAFYKEATPALTSMADAIGDQVTPGLTGMATAEGLAAAGIARMIAQANEADKLSTIFNNSNEAVTRMVPGLESLTATFFELGSTGSEVLPDMADWFSENTERLREWVQQASESGRVNEALREAAEQGGYLKDSIGSLIGIMSGVFGVFAEGENGIQGFSEALASADRAVNSFKFQDTLRAWREGAQDAQEQFRGVFSQIGDDAYNLRDVTSQVFSDAGATAATALKTVSSVLRQSKTGISDFSSGLRDGFREAFGALDDAGPMFNQLLSMTGSLSRTFGGTFANTLRTAAPMIQAIATAATGVANAFNALPAPMQAAIGLWATFGRTWTNGISSLKQSMLTNIQQTLQYKTMLAQLGVQAQTSSMGFRELAQAMRAVNGSGVTSALSSNMGMFTSLNAQAKASGEAMAGLSRNVAETAAKTTVLSAPMGKLGNAVKTVGGWAKTAGSAILGMFGGPAGLAVTAGLTAIGTAMNDYQSKANATAEASANVSNAIASISSTAQQTANGLGVLGSAIKQNLSDPDVGETGWNWLSDMMTGFDSVSDASKVTGVSIDQMSKAVAGGRDSYEKLLNQLQPTEEAMNELTGQALNGIIGTKDDTSARVKLVEALKQQRESALENLRTTAVANGYSEKRVNTLEKEGASLEQIAAKIQSKTQLEQNHAQAMQMVSQAQAQEADASIRASQAASQYATTYQGMGETISQVQALMAQGQSVWNSQTQDFDYFTEAGRMAANSLNQLASGANSYMDAMIDAGKPQAEVISKQGELRDQFVRTATQMTGNADAAKRLADQYLMTPKEIETTFKANVAQAKADMQQYLGLTRDLFPDGKKGDQEHRIVMKAVSSGAISDLTQLQGVVDRISNGADARAITLMLNADGDAEWKTENVANNLKALGMQPKDLEWLLNANGTAEERAQRVRDALSDLNLTDKQIQWILDCIDNVTEKADTAKTAIENVPEGWSTHLNADGNTVSIANESKNAVYHVPLDWITFLQATGNTTPFANEAELSVNAIPPEWFTKIDSDGNTKISAEEADRAVRNIPKDWQSKILASTSGSAEVVALKEAIQAVKSKSVSIRVTTFHEFIESHVTRGNYAPGVSTNRAKGGRIKGPGTWTSDSVPTNLSTNEYVIRAASVDKIDKAYGRNALDVINRYGVLPASNESQFLKQAVNTAAIGRSVTNAIRRQGNRFNVTVAAPSSGVSMESMEQAALSALSKVSGWKLDVDERRLGYRLTPIISKNMRIEGKRGK</sequence>
<keyword evidence="1" id="KW-0175">Coiled coil</keyword>
<dbReference type="Proteomes" id="UP000532194">
    <property type="component" value="Unassembled WGS sequence"/>
</dbReference>
<feature type="coiled-coil region" evidence="1">
    <location>
        <begin position="1277"/>
        <end position="1317"/>
    </location>
</feature>
<dbReference type="RefSeq" id="WP_169171919.1">
    <property type="nucleotide sequence ID" value="NZ_JAAIII010000003.1"/>
</dbReference>
<evidence type="ECO:0000313" key="5">
    <source>
        <dbReference type="Proteomes" id="UP000532194"/>
    </source>
</evidence>
<evidence type="ECO:0000256" key="3">
    <source>
        <dbReference type="SAM" id="Phobius"/>
    </source>
</evidence>
<organism evidence="4 5">
    <name type="scientific">Bifidobacterium oedipodis</name>
    <dbReference type="NCBI Taxonomy" id="2675322"/>
    <lineage>
        <taxon>Bacteria</taxon>
        <taxon>Bacillati</taxon>
        <taxon>Actinomycetota</taxon>
        <taxon>Actinomycetes</taxon>
        <taxon>Bifidobacteriales</taxon>
        <taxon>Bifidobacteriaceae</taxon>
        <taxon>Bifidobacterium</taxon>
    </lineage>
</organism>
<dbReference type="Gene3D" id="1.10.287.1490">
    <property type="match status" value="1"/>
</dbReference>
<keyword evidence="3" id="KW-0812">Transmembrane</keyword>
<comment type="caution">
    <text evidence="4">The sequence shown here is derived from an EMBL/GenBank/DDBJ whole genome shotgun (WGS) entry which is preliminary data.</text>
</comment>
<feature type="coiled-coil region" evidence="1">
    <location>
        <begin position="194"/>
        <end position="221"/>
    </location>
</feature>
<dbReference type="SUPFAM" id="SSF58104">
    <property type="entry name" value="Methyl-accepting chemotaxis protein (MCP) signaling domain"/>
    <property type="match status" value="1"/>
</dbReference>
<evidence type="ECO:0000256" key="2">
    <source>
        <dbReference type="SAM" id="MobiDB-lite"/>
    </source>
</evidence>
<feature type="region of interest" description="Disordered" evidence="2">
    <location>
        <begin position="1736"/>
        <end position="1755"/>
    </location>
</feature>
<keyword evidence="5" id="KW-1185">Reference proteome</keyword>
<gene>
    <name evidence="4" type="ORF">G1C95_1051</name>
</gene>
<keyword evidence="3" id="KW-0472">Membrane</keyword>